<evidence type="ECO:0000256" key="3">
    <source>
        <dbReference type="SAM" id="SignalP"/>
    </source>
</evidence>
<accession>K1L9Z1</accession>
<dbReference type="PATRIC" id="fig|1225176.3.peg.2422"/>
<keyword evidence="3" id="KW-0732">Signal</keyword>
<dbReference type="EMBL" id="AMGM01000033">
    <property type="protein sequence ID" value="EKB49082.1"/>
    <property type="molecule type" value="Genomic_DNA"/>
</dbReference>
<evidence type="ECO:0008006" key="6">
    <source>
        <dbReference type="Google" id="ProtNLM"/>
    </source>
</evidence>
<keyword evidence="2" id="KW-0472">Membrane</keyword>
<gene>
    <name evidence="4" type="ORF">B879_02269</name>
</gene>
<keyword evidence="2" id="KW-1133">Transmembrane helix</keyword>
<feature type="coiled-coil region" evidence="1">
    <location>
        <begin position="155"/>
        <end position="194"/>
    </location>
</feature>
<dbReference type="OrthoDB" id="981213at2"/>
<evidence type="ECO:0000256" key="1">
    <source>
        <dbReference type="SAM" id="Coils"/>
    </source>
</evidence>
<reference evidence="4 5" key="1">
    <citation type="journal article" date="2012" name="J. Bacteriol.">
        <title>Draft Genome Sequence of Cecembia lonarensis Strain LW9T, Isolated from Lonar Lake, a Haloalkaline Lake in India.</title>
        <authorList>
            <person name="Shivaji S."/>
            <person name="Ara S."/>
            <person name="Singh A."/>
            <person name="Pinnaka A.K."/>
        </authorList>
    </citation>
    <scope>NUCLEOTIDE SEQUENCE [LARGE SCALE GENOMIC DNA]</scope>
    <source>
        <strain evidence="4 5">LW9</strain>
    </source>
</reference>
<protein>
    <recommendedName>
        <fullName evidence="6">tRNA (Guanine-N1)-methyltransferase</fullName>
    </recommendedName>
</protein>
<keyword evidence="1" id="KW-0175">Coiled coil</keyword>
<keyword evidence="5" id="KW-1185">Reference proteome</keyword>
<evidence type="ECO:0000313" key="5">
    <source>
        <dbReference type="Proteomes" id="UP000004478"/>
    </source>
</evidence>
<evidence type="ECO:0000256" key="2">
    <source>
        <dbReference type="SAM" id="Phobius"/>
    </source>
</evidence>
<feature type="coiled-coil region" evidence="1">
    <location>
        <begin position="83"/>
        <end position="110"/>
    </location>
</feature>
<keyword evidence="2" id="KW-0812">Transmembrane</keyword>
<sequence>MKKNLILALFTFLTFSGVLFAQEETGSLNSGTIESQFDYLNSISNNYQEYKVVKKAHLDKIRQNVTDSLKVFKEDLATLKQGMKDRQTDIADLNTQMSGLQEQLAAAEEARDSFSFLGFPIHKAFYNSLMWTLVAVLLGAFLFFLYQYTQSYKVISKARKDLDETKEEFDQHRKNTLERERKLKRELVDALNQKAV</sequence>
<evidence type="ECO:0000313" key="4">
    <source>
        <dbReference type="EMBL" id="EKB49082.1"/>
    </source>
</evidence>
<feature type="signal peptide" evidence="3">
    <location>
        <begin position="1"/>
        <end position="21"/>
    </location>
</feature>
<comment type="caution">
    <text evidence="4">The sequence shown here is derived from an EMBL/GenBank/DDBJ whole genome shotgun (WGS) entry which is preliminary data.</text>
</comment>
<organism evidence="4 5">
    <name type="scientific">Cecembia lonarensis (strain CCUG 58316 / KCTC 22772 / LW9)</name>
    <dbReference type="NCBI Taxonomy" id="1225176"/>
    <lineage>
        <taxon>Bacteria</taxon>
        <taxon>Pseudomonadati</taxon>
        <taxon>Bacteroidota</taxon>
        <taxon>Cytophagia</taxon>
        <taxon>Cytophagales</taxon>
        <taxon>Cyclobacteriaceae</taxon>
        <taxon>Cecembia</taxon>
    </lineage>
</organism>
<dbReference type="Gene3D" id="1.20.1170.10">
    <property type="match status" value="1"/>
</dbReference>
<dbReference type="RefSeq" id="WP_009185299.1">
    <property type="nucleotide sequence ID" value="NZ_AMGM01000033.1"/>
</dbReference>
<proteinExistence type="predicted"/>
<feature type="chain" id="PRO_5003850321" description="tRNA (Guanine-N1)-methyltransferase" evidence="3">
    <location>
        <begin position="22"/>
        <end position="196"/>
    </location>
</feature>
<dbReference type="AlphaFoldDB" id="K1L9Z1"/>
<feature type="transmembrane region" description="Helical" evidence="2">
    <location>
        <begin position="129"/>
        <end position="149"/>
    </location>
</feature>
<dbReference type="Proteomes" id="UP000004478">
    <property type="component" value="Unassembled WGS sequence"/>
</dbReference>
<name>K1L9Z1_CECL9</name>